<feature type="compositionally biased region" description="Polar residues" evidence="1">
    <location>
        <begin position="231"/>
        <end position="241"/>
    </location>
</feature>
<dbReference type="Pfam" id="PF07484">
    <property type="entry name" value="Collar"/>
    <property type="match status" value="1"/>
</dbReference>
<dbReference type="EMBL" id="BPQV01000021">
    <property type="protein sequence ID" value="GJE29815.1"/>
    <property type="molecule type" value="Genomic_DNA"/>
</dbReference>
<reference evidence="3" key="2">
    <citation type="submission" date="2021-08" db="EMBL/GenBank/DDBJ databases">
        <authorList>
            <person name="Tani A."/>
            <person name="Ola A."/>
            <person name="Ogura Y."/>
            <person name="Katsura K."/>
            <person name="Hayashi T."/>
        </authorList>
    </citation>
    <scope>NUCLEOTIDE SEQUENCE</scope>
    <source>
        <strain evidence="3">NBRC 15689</strain>
    </source>
</reference>
<reference evidence="3" key="1">
    <citation type="journal article" date="2021" name="Front. Microbiol.">
        <title>Comprehensive Comparative Genomics and Phenotyping of Methylobacterium Species.</title>
        <authorList>
            <person name="Alessa O."/>
            <person name="Ogura Y."/>
            <person name="Fujitani Y."/>
            <person name="Takami H."/>
            <person name="Hayashi T."/>
            <person name="Sahin N."/>
            <person name="Tani A."/>
        </authorList>
    </citation>
    <scope>NUCLEOTIDE SEQUENCE</scope>
    <source>
        <strain evidence="3">NBRC 15689</strain>
    </source>
</reference>
<protein>
    <recommendedName>
        <fullName evidence="2">Phage tail collar domain-containing protein</fullName>
    </recommendedName>
</protein>
<feature type="region of interest" description="Disordered" evidence="1">
    <location>
        <begin position="217"/>
        <end position="303"/>
    </location>
</feature>
<dbReference type="RefSeq" id="WP_238315038.1">
    <property type="nucleotide sequence ID" value="NZ_BPQV01000021.1"/>
</dbReference>
<evidence type="ECO:0000259" key="2">
    <source>
        <dbReference type="Pfam" id="PF07484"/>
    </source>
</evidence>
<feature type="domain" description="Phage tail collar" evidence="2">
    <location>
        <begin position="147"/>
        <end position="204"/>
    </location>
</feature>
<accession>A0ABQ4TI45</accession>
<feature type="compositionally biased region" description="Low complexity" evidence="1">
    <location>
        <begin position="279"/>
        <end position="290"/>
    </location>
</feature>
<dbReference type="SUPFAM" id="SSF88874">
    <property type="entry name" value="Receptor-binding domain of short tail fibre protein gp12"/>
    <property type="match status" value="1"/>
</dbReference>
<comment type="caution">
    <text evidence="3">The sequence shown here is derived from an EMBL/GenBank/DDBJ whole genome shotgun (WGS) entry which is preliminary data.</text>
</comment>
<evidence type="ECO:0000313" key="3">
    <source>
        <dbReference type="EMBL" id="GJE29815.1"/>
    </source>
</evidence>
<evidence type="ECO:0000256" key="1">
    <source>
        <dbReference type="SAM" id="MobiDB-lite"/>
    </source>
</evidence>
<dbReference type="InterPro" id="IPR037053">
    <property type="entry name" value="Phage_tail_collar_dom_sf"/>
</dbReference>
<gene>
    <name evidence="3" type="ORF">LKMONMHP_4701</name>
</gene>
<sequence length="417" mass="41133">MTGLIDFSQDPSSNDVAAAPINFEEGQAARTVNNSMRETMAALARYRDDNAGSLGAPVVGNAVTLSTGQGFAAKHFASGFTISFALQATNTGPLSLNVDGSGPRPWRRQRSFEFAPGDAQALVIHTVAWFPAAGCFVSLSPTIPEPGQIAAFARPEVIPGGWVLCDGRAVSRTAYAALFLSIGTLFGAGDGATTFNVPDLRGRALFGADGGTNRLTGAGGLGGNVANTGGSETVTLSSDQIPSVPFSGTTGNAGGHDHGGGTGAAGAHDHGGGTGPAGGHSHSGTTSTADNHSHSGSTSGVGDHAHGVRYVAASTYGSGNTLGVISIGGETGSLTATAAAGSHSHSVVTDPAGSHNHIFGTDAAPNHAHGITGVGDHAHSITGVGDHAHGFSGNTGGGGGAHPNMPPGLIAVFAIKG</sequence>
<evidence type="ECO:0000313" key="4">
    <source>
        <dbReference type="Proteomes" id="UP001055156"/>
    </source>
</evidence>
<name>A0ABQ4TI45_METOR</name>
<keyword evidence="4" id="KW-1185">Reference proteome</keyword>
<dbReference type="Proteomes" id="UP001055156">
    <property type="component" value="Unassembled WGS sequence"/>
</dbReference>
<dbReference type="Gene3D" id="3.90.1340.10">
    <property type="entry name" value="Phage tail collar domain"/>
    <property type="match status" value="1"/>
</dbReference>
<organism evidence="3 4">
    <name type="scientific">Methylobacterium organophilum</name>
    <dbReference type="NCBI Taxonomy" id="410"/>
    <lineage>
        <taxon>Bacteria</taxon>
        <taxon>Pseudomonadati</taxon>
        <taxon>Pseudomonadota</taxon>
        <taxon>Alphaproteobacteria</taxon>
        <taxon>Hyphomicrobiales</taxon>
        <taxon>Methylobacteriaceae</taxon>
        <taxon>Methylobacterium</taxon>
    </lineage>
</organism>
<dbReference type="InterPro" id="IPR011083">
    <property type="entry name" value="Phage_tail_collar_dom"/>
</dbReference>
<proteinExistence type="predicted"/>